<dbReference type="RefSeq" id="WP_190825108.1">
    <property type="nucleotide sequence ID" value="NZ_CAWPPI010000009.1"/>
</dbReference>
<dbReference type="CDD" id="cd17546">
    <property type="entry name" value="REC_hyHK_CKI1_RcsC-like"/>
    <property type="match status" value="1"/>
</dbReference>
<keyword evidence="9" id="KW-0547">Nucleotide-binding</keyword>
<protein>
    <recommendedName>
        <fullName evidence="17">Circadian input-output histidine kinase CikA</fullName>
        <ecNumber evidence="4">2.7.13.3</ecNumber>
    </recommendedName>
    <alternativeName>
        <fullName evidence="16">Sensory/regulatory protein RpfC</fullName>
    </alternativeName>
</protein>
<evidence type="ECO:0000256" key="8">
    <source>
        <dbReference type="ARBA" id="ARBA00022692"/>
    </source>
</evidence>
<evidence type="ECO:0000259" key="22">
    <source>
        <dbReference type="PROSITE" id="PS50110"/>
    </source>
</evidence>
<dbReference type="SMART" id="SM00388">
    <property type="entry name" value="HisKA"/>
    <property type="match status" value="1"/>
</dbReference>
<evidence type="ECO:0000256" key="11">
    <source>
        <dbReference type="ARBA" id="ARBA00022840"/>
    </source>
</evidence>
<dbReference type="InterPro" id="IPR003594">
    <property type="entry name" value="HATPase_dom"/>
</dbReference>
<feature type="domain" description="PAS" evidence="23">
    <location>
        <begin position="136"/>
        <end position="190"/>
    </location>
</feature>
<keyword evidence="5" id="KW-1003">Cell membrane</keyword>
<dbReference type="CDD" id="cd00082">
    <property type="entry name" value="HisKA"/>
    <property type="match status" value="1"/>
</dbReference>
<evidence type="ECO:0000256" key="10">
    <source>
        <dbReference type="ARBA" id="ARBA00022777"/>
    </source>
</evidence>
<dbReference type="CDD" id="cd16922">
    <property type="entry name" value="HATPase_EvgS-ArcB-TorS-like"/>
    <property type="match status" value="1"/>
</dbReference>
<dbReference type="InterPro" id="IPR003661">
    <property type="entry name" value="HisK_dim/P_dom"/>
</dbReference>
<evidence type="ECO:0000256" key="20">
    <source>
        <dbReference type="SAM" id="MobiDB-lite"/>
    </source>
</evidence>
<evidence type="ECO:0000256" key="17">
    <source>
        <dbReference type="ARBA" id="ARBA00074306"/>
    </source>
</evidence>
<dbReference type="Gene3D" id="1.10.287.130">
    <property type="match status" value="1"/>
</dbReference>
<evidence type="ECO:0000256" key="5">
    <source>
        <dbReference type="ARBA" id="ARBA00022475"/>
    </source>
</evidence>
<dbReference type="SMART" id="SM00387">
    <property type="entry name" value="HATPase_c"/>
    <property type="match status" value="1"/>
</dbReference>
<accession>A0A8J6XM16</accession>
<dbReference type="Gene3D" id="1.20.120.160">
    <property type="entry name" value="HPT domain"/>
    <property type="match status" value="1"/>
</dbReference>
<dbReference type="NCBIfam" id="TIGR00229">
    <property type="entry name" value="sensory_box"/>
    <property type="match status" value="1"/>
</dbReference>
<keyword evidence="27" id="KW-1185">Reference proteome</keyword>
<keyword evidence="10" id="KW-0418">Kinase</keyword>
<dbReference type="SMART" id="SM00448">
    <property type="entry name" value="REC"/>
    <property type="match status" value="1"/>
</dbReference>
<dbReference type="SMART" id="SM00073">
    <property type="entry name" value="HPT"/>
    <property type="match status" value="1"/>
</dbReference>
<dbReference type="InterPro" id="IPR004358">
    <property type="entry name" value="Sig_transdc_His_kin-like_C"/>
</dbReference>
<evidence type="ECO:0000256" key="18">
    <source>
        <dbReference type="PROSITE-ProRule" id="PRU00110"/>
    </source>
</evidence>
<evidence type="ECO:0000313" key="26">
    <source>
        <dbReference type="EMBL" id="MBD2770818.1"/>
    </source>
</evidence>
<feature type="domain" description="Histidine kinase" evidence="21">
    <location>
        <begin position="251"/>
        <end position="474"/>
    </location>
</feature>
<evidence type="ECO:0000256" key="3">
    <source>
        <dbReference type="ARBA" id="ARBA00006402"/>
    </source>
</evidence>
<dbReference type="InterPro" id="IPR035965">
    <property type="entry name" value="PAS-like_dom_sf"/>
</dbReference>
<dbReference type="Proteomes" id="UP000629098">
    <property type="component" value="Unassembled WGS sequence"/>
</dbReference>
<feature type="domain" description="HPt" evidence="25">
    <location>
        <begin position="680"/>
        <end position="773"/>
    </location>
</feature>
<dbReference type="SUPFAM" id="SSF55874">
    <property type="entry name" value="ATPase domain of HSP90 chaperone/DNA topoisomerase II/histidine kinase"/>
    <property type="match status" value="1"/>
</dbReference>
<sequence length="780" mass="87388">MNPLLANLLSIRSIEYLIISQDLKILEISLGVHRHADIPDEVKPGKDVRLSFPELVGYEDIIDEIHKGKQNNFNIKGILRTTDTSSPLYIDICIIRNLQENLIILVENTTERMVLEKSLVQSVNETNLLLRTLTASKQYIEQIITSMADALLVTTLSGKIKSINQAAQTLLEYDEAELINQHISKFIIYPTPLFKEIETVCQTKSGKKVPVAFSCSIVQTEIENFQGYVYILRDITERKQAELAKQEFLAMISHEIRTPISSVIGMASLVLNTELTQQQRDFVEIIETSGNALLKIINDILDFSKIDSGKLELEAEPFDLRNCISEALDIVAHQAREKGLKLTFLDHPHLPSVIIGDITRLRQILMNLLSNAIKFTETGSIEVSAIAHQNEDTHQNYEIQFAVKDTGIGIPSDRLQRLFKAFSQVNSSITRNYGGTGLGLAICKKLAELMGGRIWVESEPGAGSTFYFTITAPVSDKLAPPIPTHQEELPEDVSMAVAHPLRILLVEDHIINQKMVKLMLQQIGYQADVASNGLEALLALRRQPYDVVLMDVHMPQMDGITATKQIKQEWTPDICPRIVALTASVMSGDRELFLTAGMDDYLSKPIQIEELKRILRRCQPLRGREGVGEKGSGGEREKGREGEREKGRKGESKIQNSSSVDKSALQEILRIAEFNSEINSTEFLLEIITDYLEEAPKLLQDIRDAFSQNNPKTLRRLAHTFSSTSATLGATTLAALCKELEAMAVTEVMAGAAELISQIEFEYQQVQIALHQEWQRYQDS</sequence>
<dbReference type="PROSITE" id="PS50113">
    <property type="entry name" value="PAC"/>
    <property type="match status" value="1"/>
</dbReference>
<evidence type="ECO:0000256" key="2">
    <source>
        <dbReference type="ARBA" id="ARBA00004651"/>
    </source>
</evidence>
<evidence type="ECO:0000256" key="15">
    <source>
        <dbReference type="ARBA" id="ARBA00064003"/>
    </source>
</evidence>
<dbReference type="Gene3D" id="3.30.565.10">
    <property type="entry name" value="Histidine kinase-like ATPase, C-terminal domain"/>
    <property type="match status" value="1"/>
</dbReference>
<evidence type="ECO:0000256" key="1">
    <source>
        <dbReference type="ARBA" id="ARBA00000085"/>
    </source>
</evidence>
<dbReference type="SMART" id="SM00091">
    <property type="entry name" value="PAS"/>
    <property type="match status" value="1"/>
</dbReference>
<dbReference type="InterPro" id="IPR000700">
    <property type="entry name" value="PAS-assoc_C"/>
</dbReference>
<gene>
    <name evidence="26" type="ORF">ICL16_01425</name>
</gene>
<dbReference type="GO" id="GO:0005886">
    <property type="term" value="C:plasma membrane"/>
    <property type="evidence" value="ECO:0007669"/>
    <property type="project" value="UniProtKB-SubCell"/>
</dbReference>
<feature type="modified residue" description="4-aspartylphosphate" evidence="19">
    <location>
        <position position="551"/>
    </location>
</feature>
<dbReference type="SUPFAM" id="SSF47384">
    <property type="entry name" value="Homodimeric domain of signal transducing histidine kinase"/>
    <property type="match status" value="1"/>
</dbReference>
<keyword evidence="12" id="KW-1133">Transmembrane helix</keyword>
<dbReference type="EMBL" id="JACXAE010000009">
    <property type="protein sequence ID" value="MBD2770818.1"/>
    <property type="molecule type" value="Genomic_DNA"/>
</dbReference>
<dbReference type="SUPFAM" id="SSF47226">
    <property type="entry name" value="Histidine-containing phosphotransfer domain, HPT domain"/>
    <property type="match status" value="1"/>
</dbReference>
<name>A0A8J6XM16_9CYAN</name>
<keyword evidence="8" id="KW-0812">Transmembrane</keyword>
<evidence type="ECO:0000259" key="25">
    <source>
        <dbReference type="PROSITE" id="PS50894"/>
    </source>
</evidence>
<dbReference type="GO" id="GO:0005524">
    <property type="term" value="F:ATP binding"/>
    <property type="evidence" value="ECO:0007669"/>
    <property type="project" value="UniProtKB-KW"/>
</dbReference>
<comment type="caution">
    <text evidence="26">The sequence shown here is derived from an EMBL/GenBank/DDBJ whole genome shotgun (WGS) entry which is preliminary data.</text>
</comment>
<keyword evidence="7" id="KW-0808">Transferase</keyword>
<dbReference type="PROSITE" id="PS50112">
    <property type="entry name" value="PAS"/>
    <property type="match status" value="1"/>
</dbReference>
<keyword evidence="11" id="KW-0067">ATP-binding</keyword>
<dbReference type="PROSITE" id="PS50109">
    <property type="entry name" value="HIS_KIN"/>
    <property type="match status" value="1"/>
</dbReference>
<dbReference type="EC" id="2.7.13.3" evidence="4"/>
<keyword evidence="6 19" id="KW-0597">Phosphoprotein</keyword>
<comment type="catalytic activity">
    <reaction evidence="1">
        <text>ATP + protein L-histidine = ADP + protein N-phospho-L-histidine.</text>
        <dbReference type="EC" id="2.7.13.3"/>
    </reaction>
</comment>
<dbReference type="Pfam" id="PF00512">
    <property type="entry name" value="HisKA"/>
    <property type="match status" value="1"/>
</dbReference>
<dbReference type="InterPro" id="IPR036890">
    <property type="entry name" value="HATPase_C_sf"/>
</dbReference>
<dbReference type="PRINTS" id="PR00344">
    <property type="entry name" value="BCTRLSENSOR"/>
</dbReference>
<dbReference type="Pfam" id="PF13426">
    <property type="entry name" value="PAS_9"/>
    <property type="match status" value="1"/>
</dbReference>
<dbReference type="GO" id="GO:0000155">
    <property type="term" value="F:phosphorelay sensor kinase activity"/>
    <property type="evidence" value="ECO:0007669"/>
    <property type="project" value="InterPro"/>
</dbReference>
<evidence type="ECO:0000259" key="23">
    <source>
        <dbReference type="PROSITE" id="PS50112"/>
    </source>
</evidence>
<dbReference type="InterPro" id="IPR000014">
    <property type="entry name" value="PAS"/>
</dbReference>
<evidence type="ECO:0000256" key="16">
    <source>
        <dbReference type="ARBA" id="ARBA00068150"/>
    </source>
</evidence>
<dbReference type="InterPro" id="IPR005467">
    <property type="entry name" value="His_kinase_dom"/>
</dbReference>
<dbReference type="PANTHER" id="PTHR45339">
    <property type="entry name" value="HYBRID SIGNAL TRANSDUCTION HISTIDINE KINASE J"/>
    <property type="match status" value="1"/>
</dbReference>
<evidence type="ECO:0000256" key="14">
    <source>
        <dbReference type="ARBA" id="ARBA00023136"/>
    </source>
</evidence>
<dbReference type="InterPro" id="IPR001789">
    <property type="entry name" value="Sig_transdc_resp-reg_receiver"/>
</dbReference>
<dbReference type="Pfam" id="PF01627">
    <property type="entry name" value="Hpt"/>
    <property type="match status" value="1"/>
</dbReference>
<evidence type="ECO:0000256" key="12">
    <source>
        <dbReference type="ARBA" id="ARBA00022989"/>
    </source>
</evidence>
<dbReference type="Pfam" id="PF00072">
    <property type="entry name" value="Response_reg"/>
    <property type="match status" value="1"/>
</dbReference>
<dbReference type="SUPFAM" id="SSF52172">
    <property type="entry name" value="CheY-like"/>
    <property type="match status" value="1"/>
</dbReference>
<evidence type="ECO:0000313" key="27">
    <source>
        <dbReference type="Proteomes" id="UP000629098"/>
    </source>
</evidence>
<dbReference type="SUPFAM" id="SSF55785">
    <property type="entry name" value="PYP-like sensor domain (PAS domain)"/>
    <property type="match status" value="1"/>
</dbReference>
<feature type="domain" description="PAC" evidence="24">
    <location>
        <begin position="195"/>
        <end position="247"/>
    </location>
</feature>
<evidence type="ECO:0000259" key="21">
    <source>
        <dbReference type="PROSITE" id="PS50109"/>
    </source>
</evidence>
<feature type="modified residue" description="Phosphohistidine" evidence="18">
    <location>
        <position position="719"/>
    </location>
</feature>
<keyword evidence="14" id="KW-0472">Membrane</keyword>
<organism evidence="26 27">
    <name type="scientific">Iningainema tapete BLCC-T55</name>
    <dbReference type="NCBI Taxonomy" id="2748662"/>
    <lineage>
        <taxon>Bacteria</taxon>
        <taxon>Bacillati</taxon>
        <taxon>Cyanobacteriota</taxon>
        <taxon>Cyanophyceae</taxon>
        <taxon>Nostocales</taxon>
        <taxon>Scytonemataceae</taxon>
        <taxon>Iningainema tapete</taxon>
    </lineage>
</organism>
<comment type="subcellular location">
    <subcellularLocation>
        <location evidence="2">Cell membrane</location>
        <topology evidence="2">Multi-pass membrane protein</topology>
    </subcellularLocation>
</comment>
<evidence type="ECO:0000256" key="19">
    <source>
        <dbReference type="PROSITE-ProRule" id="PRU00169"/>
    </source>
</evidence>
<dbReference type="FunFam" id="1.10.287.130:FF:000002">
    <property type="entry name" value="Two-component osmosensing histidine kinase"/>
    <property type="match status" value="1"/>
</dbReference>
<feature type="domain" description="Response regulatory" evidence="22">
    <location>
        <begin position="502"/>
        <end position="619"/>
    </location>
</feature>
<feature type="compositionally biased region" description="Basic and acidic residues" evidence="20">
    <location>
        <begin position="624"/>
        <end position="652"/>
    </location>
</feature>
<proteinExistence type="inferred from homology"/>
<comment type="subunit">
    <text evidence="15">At low DSF concentrations, interacts with RpfF.</text>
</comment>
<dbReference type="InterPro" id="IPR008207">
    <property type="entry name" value="Sig_transdc_His_kin_Hpt_dom"/>
</dbReference>
<dbReference type="PROSITE" id="PS50894">
    <property type="entry name" value="HPT"/>
    <property type="match status" value="1"/>
</dbReference>
<evidence type="ECO:0000256" key="4">
    <source>
        <dbReference type="ARBA" id="ARBA00012438"/>
    </source>
</evidence>
<dbReference type="Gene3D" id="3.30.450.20">
    <property type="entry name" value="PAS domain"/>
    <property type="match status" value="1"/>
</dbReference>
<dbReference type="Pfam" id="PF02518">
    <property type="entry name" value="HATPase_c"/>
    <property type="match status" value="1"/>
</dbReference>
<comment type="similarity">
    <text evidence="3">In the N-terminal section; belongs to the phytochrome family.</text>
</comment>
<evidence type="ECO:0000259" key="24">
    <source>
        <dbReference type="PROSITE" id="PS50113"/>
    </source>
</evidence>
<dbReference type="PANTHER" id="PTHR45339:SF1">
    <property type="entry name" value="HYBRID SIGNAL TRANSDUCTION HISTIDINE KINASE J"/>
    <property type="match status" value="1"/>
</dbReference>
<evidence type="ECO:0000256" key="9">
    <source>
        <dbReference type="ARBA" id="ARBA00022741"/>
    </source>
</evidence>
<dbReference type="Gene3D" id="3.40.50.2300">
    <property type="match status" value="1"/>
</dbReference>
<evidence type="ECO:0000256" key="13">
    <source>
        <dbReference type="ARBA" id="ARBA00023012"/>
    </source>
</evidence>
<dbReference type="PROSITE" id="PS50110">
    <property type="entry name" value="RESPONSE_REGULATORY"/>
    <property type="match status" value="1"/>
</dbReference>
<dbReference type="InterPro" id="IPR036097">
    <property type="entry name" value="HisK_dim/P_sf"/>
</dbReference>
<dbReference type="InterPro" id="IPR011006">
    <property type="entry name" value="CheY-like_superfamily"/>
</dbReference>
<keyword evidence="13" id="KW-0902">Two-component regulatory system</keyword>
<dbReference type="InterPro" id="IPR036641">
    <property type="entry name" value="HPT_dom_sf"/>
</dbReference>
<evidence type="ECO:0000256" key="7">
    <source>
        <dbReference type="ARBA" id="ARBA00022679"/>
    </source>
</evidence>
<feature type="region of interest" description="Disordered" evidence="20">
    <location>
        <begin position="624"/>
        <end position="658"/>
    </location>
</feature>
<dbReference type="FunFam" id="3.30.565.10:FF:000010">
    <property type="entry name" value="Sensor histidine kinase RcsC"/>
    <property type="match status" value="1"/>
</dbReference>
<reference evidence="26" key="1">
    <citation type="submission" date="2020-09" db="EMBL/GenBank/DDBJ databases">
        <title>Iningainema tapete sp. nov. (Scytonemataceae, Cyanobacteria) from greenhouses in central Florida (USA) produces two types of nodularin with biosynthetic potential for microcystin-LR and anabaenopeptins.</title>
        <authorList>
            <person name="Berthold D.E."/>
            <person name="Lefler F.W."/>
            <person name="Huang I.-S."/>
            <person name="Abdulla H."/>
            <person name="Zimba P.V."/>
            <person name="Laughinghouse H.D. IV."/>
        </authorList>
    </citation>
    <scope>NUCLEOTIDE SEQUENCE</scope>
    <source>
        <strain evidence="26">BLCCT55</strain>
    </source>
</reference>
<evidence type="ECO:0000256" key="6">
    <source>
        <dbReference type="ARBA" id="ARBA00022553"/>
    </source>
</evidence>
<dbReference type="CDD" id="cd00130">
    <property type="entry name" value="PAS"/>
    <property type="match status" value="1"/>
</dbReference>
<dbReference type="AlphaFoldDB" id="A0A8J6XM16"/>